<accession>A0A150F3V6</accession>
<organism evidence="3 4">
    <name type="scientific">Bacillus nakamurai</name>
    <dbReference type="NCBI Taxonomy" id="1793963"/>
    <lineage>
        <taxon>Bacteria</taxon>
        <taxon>Bacillati</taxon>
        <taxon>Bacillota</taxon>
        <taxon>Bacilli</taxon>
        <taxon>Bacillales</taxon>
        <taxon>Bacillaceae</taxon>
        <taxon>Bacillus</taxon>
    </lineage>
</organism>
<dbReference type="SMART" id="SM00710">
    <property type="entry name" value="PbH1"/>
    <property type="match status" value="13"/>
</dbReference>
<dbReference type="InterPro" id="IPR051550">
    <property type="entry name" value="SCF-Subunits/Alg-Epimerases"/>
</dbReference>
<protein>
    <recommendedName>
        <fullName evidence="2">Right handed beta helix domain-containing protein</fullName>
    </recommendedName>
</protein>
<comment type="caution">
    <text evidence="3">The sequence shown here is derived from an EMBL/GenBank/DDBJ whole genome shotgun (WGS) entry which is preliminary data.</text>
</comment>
<name>A0A150F3V6_9BACI</name>
<feature type="domain" description="Right handed beta helix" evidence="2">
    <location>
        <begin position="63"/>
        <end position="210"/>
    </location>
</feature>
<sequence length="581" mass="61582">MPNRILDVTDCGVAADGKTDVTSTLNQCLAQAVTKGCHTVLFPQGTYCINGTLGGDSNQPFRNAGINVPSNISIVMDPECIIKVTPNSSWGYTAFYIGRKENVTITGGQIIGERDEHSYSNVPLRSTHEWGFGICIEGSSNILVENVKISDFTGDGIIISPLGLRTNHDYVTSENVTIRRCDIRQSRRNNISITGCDTVTVEECVIEDAGTGNGTAPKFGIDIEGYGEGDIDYEEALHITIRNNFFNGNVASSITNFNGSGVLIEGNQADNTISYGSGAQTVITGNVLYRTNGGSRTAIAGQGVSQGQESSNAIISNNLITGFSTGIDVRGKSVLVSHNKINQFDNTGISVYQAADVTVEGNVIENGLSQTRRTTGLRATLSENTVFINNSLNQVMDGISISAGNMTVTNNVLKSFSRGIWVTGGDAVIEGNTLSPNAFEGAAESYSISVTNDAKAVMKGNLFRNYKNYPIFSSTASATSIIGNRFESSPLIVTVYLNSGTHEIIDNTITINRTAGSPIGIYLNGSSHSLISGNTINNLSQASASAIQTSSSANTKIIGNKIIKGVIVKHSTDTETGNIII</sequence>
<evidence type="ECO:0000313" key="3">
    <source>
        <dbReference type="EMBL" id="KXZ15649.1"/>
    </source>
</evidence>
<proteinExistence type="predicted"/>
<dbReference type="RefSeq" id="WP_061522838.1">
    <property type="nucleotide sequence ID" value="NZ_JARLZY010000024.1"/>
</dbReference>
<keyword evidence="4" id="KW-1185">Reference proteome</keyword>
<gene>
    <name evidence="3" type="ORF">AXI58_02670</name>
</gene>
<dbReference type="Proteomes" id="UP000075430">
    <property type="component" value="Unassembled WGS sequence"/>
</dbReference>
<dbReference type="PANTHER" id="PTHR22990:SF15">
    <property type="entry name" value="F-BOX ONLY PROTEIN 10"/>
    <property type="match status" value="1"/>
</dbReference>
<feature type="domain" description="Right handed beta helix" evidence="2">
    <location>
        <begin position="308"/>
        <end position="433"/>
    </location>
</feature>
<dbReference type="Pfam" id="PF13229">
    <property type="entry name" value="Beta_helix"/>
    <property type="match status" value="2"/>
</dbReference>
<dbReference type="EMBL" id="LSBA01000034">
    <property type="protein sequence ID" value="KXZ15649.1"/>
    <property type="molecule type" value="Genomic_DNA"/>
</dbReference>
<dbReference type="SUPFAM" id="SSF51126">
    <property type="entry name" value="Pectin lyase-like"/>
    <property type="match status" value="3"/>
</dbReference>
<dbReference type="OrthoDB" id="2488735at2"/>
<dbReference type="InterPro" id="IPR012334">
    <property type="entry name" value="Pectin_lyas_fold"/>
</dbReference>
<dbReference type="InterPro" id="IPR011050">
    <property type="entry name" value="Pectin_lyase_fold/virulence"/>
</dbReference>
<dbReference type="InterPro" id="IPR006626">
    <property type="entry name" value="PbH1"/>
</dbReference>
<dbReference type="Gene3D" id="2.160.20.10">
    <property type="entry name" value="Single-stranded right-handed beta-helix, Pectin lyase-like"/>
    <property type="match status" value="2"/>
</dbReference>
<keyword evidence="1" id="KW-0677">Repeat</keyword>
<dbReference type="AlphaFoldDB" id="A0A150F3V6"/>
<dbReference type="PANTHER" id="PTHR22990">
    <property type="entry name" value="F-BOX ONLY PROTEIN"/>
    <property type="match status" value="1"/>
</dbReference>
<reference evidence="4" key="1">
    <citation type="submission" date="2016-02" db="EMBL/GenBank/DDBJ databases">
        <authorList>
            <person name="Dunlap C."/>
        </authorList>
    </citation>
    <scope>NUCLEOTIDE SEQUENCE [LARGE SCALE GENOMIC DNA]</scope>
    <source>
        <strain evidence="4">NRRL B-41092</strain>
    </source>
</reference>
<evidence type="ECO:0000259" key="2">
    <source>
        <dbReference type="Pfam" id="PF13229"/>
    </source>
</evidence>
<dbReference type="InterPro" id="IPR039448">
    <property type="entry name" value="Beta_helix"/>
</dbReference>
<evidence type="ECO:0000256" key="1">
    <source>
        <dbReference type="ARBA" id="ARBA00022737"/>
    </source>
</evidence>
<dbReference type="STRING" id="1793963.AXI58_02670"/>
<evidence type="ECO:0000313" key="4">
    <source>
        <dbReference type="Proteomes" id="UP000075430"/>
    </source>
</evidence>